<name>A0A6C1C2S5_9ACTN</name>
<dbReference type="Pfam" id="PF19790">
    <property type="entry name" value="DUF6274"/>
    <property type="match status" value="1"/>
</dbReference>
<evidence type="ECO:0000313" key="2">
    <source>
        <dbReference type="Proteomes" id="UP000298111"/>
    </source>
</evidence>
<dbReference type="RefSeq" id="WP_031028295.1">
    <property type="nucleotide sequence ID" value="NZ_CP048875.1"/>
</dbReference>
<dbReference type="EMBL" id="RCIY01000065">
    <property type="protein sequence ID" value="TGG81657.1"/>
    <property type="molecule type" value="Genomic_DNA"/>
</dbReference>
<evidence type="ECO:0000313" key="1">
    <source>
        <dbReference type="EMBL" id="TGG81657.1"/>
    </source>
</evidence>
<dbReference type="AlphaFoldDB" id="A0A6C1C2S5"/>
<dbReference type="Proteomes" id="UP000298111">
    <property type="component" value="Unassembled WGS sequence"/>
</dbReference>
<protein>
    <submittedName>
        <fullName evidence="1">Uncharacterized protein</fullName>
    </submittedName>
</protein>
<accession>A0A6C1C2S5</accession>
<sequence>MTAGARDGLRAEARALLRAHLAATGRHRHARRHCPVCHRLLRLALATAPRNAGREELREPR</sequence>
<comment type="caution">
    <text evidence="1">The sequence shown here is derived from an EMBL/GenBank/DDBJ whole genome shotgun (WGS) entry which is preliminary data.</text>
</comment>
<dbReference type="GeneID" id="75182364"/>
<dbReference type="InterPro" id="IPR046241">
    <property type="entry name" value="DUF6274"/>
</dbReference>
<proteinExistence type="predicted"/>
<reference evidence="1 2" key="1">
    <citation type="submission" date="2018-10" db="EMBL/GenBank/DDBJ databases">
        <title>Isolation of pseudouridimycin from Streptomyces albus DSM 40763.</title>
        <authorList>
            <person name="Rosenqvist P."/>
            <person name="Metsae-Ketelae M."/>
            <person name="Virta P."/>
        </authorList>
    </citation>
    <scope>NUCLEOTIDE SEQUENCE [LARGE SCALE GENOMIC DNA]</scope>
    <source>
        <strain evidence="1 2">DSM 40763</strain>
    </source>
</reference>
<gene>
    <name evidence="1" type="ORF">D8771_19940</name>
</gene>
<organism evidence="1 2">
    <name type="scientific">Streptomyces albus</name>
    <dbReference type="NCBI Taxonomy" id="1888"/>
    <lineage>
        <taxon>Bacteria</taxon>
        <taxon>Bacillati</taxon>
        <taxon>Actinomycetota</taxon>
        <taxon>Actinomycetes</taxon>
        <taxon>Kitasatosporales</taxon>
        <taxon>Streptomycetaceae</taxon>
        <taxon>Streptomyces</taxon>
    </lineage>
</organism>